<sequence>MWVCVSDNFEVKTILKNMLQSLTKNEPADTLSLLPNENIDDKWSLDNLQNKLRDNLT</sequence>
<dbReference type="EMBL" id="LXQA010254896">
    <property type="protein sequence ID" value="MCI38364.1"/>
    <property type="molecule type" value="Genomic_DNA"/>
</dbReference>
<evidence type="ECO:0000313" key="1">
    <source>
        <dbReference type="EMBL" id="MCI38364.1"/>
    </source>
</evidence>
<evidence type="ECO:0000313" key="2">
    <source>
        <dbReference type="Proteomes" id="UP000265520"/>
    </source>
</evidence>
<reference evidence="1 2" key="1">
    <citation type="journal article" date="2018" name="Front. Plant Sci.">
        <title>Red Clover (Trifolium pratense) and Zigzag Clover (T. medium) - A Picture of Genomic Similarities and Differences.</title>
        <authorList>
            <person name="Dluhosova J."/>
            <person name="Istvanek J."/>
            <person name="Nedelnik J."/>
            <person name="Repkova J."/>
        </authorList>
    </citation>
    <scope>NUCLEOTIDE SEQUENCE [LARGE SCALE GENOMIC DNA]</scope>
    <source>
        <strain evidence="2">cv. 10/8</strain>
        <tissue evidence="1">Leaf</tissue>
    </source>
</reference>
<dbReference type="AlphaFoldDB" id="A0A392RQJ5"/>
<proteinExistence type="predicted"/>
<comment type="caution">
    <text evidence="1">The sequence shown here is derived from an EMBL/GenBank/DDBJ whole genome shotgun (WGS) entry which is preliminary data.</text>
</comment>
<name>A0A392RQJ5_9FABA</name>
<organism evidence="1 2">
    <name type="scientific">Trifolium medium</name>
    <dbReference type="NCBI Taxonomy" id="97028"/>
    <lineage>
        <taxon>Eukaryota</taxon>
        <taxon>Viridiplantae</taxon>
        <taxon>Streptophyta</taxon>
        <taxon>Embryophyta</taxon>
        <taxon>Tracheophyta</taxon>
        <taxon>Spermatophyta</taxon>
        <taxon>Magnoliopsida</taxon>
        <taxon>eudicotyledons</taxon>
        <taxon>Gunneridae</taxon>
        <taxon>Pentapetalae</taxon>
        <taxon>rosids</taxon>
        <taxon>fabids</taxon>
        <taxon>Fabales</taxon>
        <taxon>Fabaceae</taxon>
        <taxon>Papilionoideae</taxon>
        <taxon>50 kb inversion clade</taxon>
        <taxon>NPAAA clade</taxon>
        <taxon>Hologalegina</taxon>
        <taxon>IRL clade</taxon>
        <taxon>Trifolieae</taxon>
        <taxon>Trifolium</taxon>
    </lineage>
</organism>
<accession>A0A392RQJ5</accession>
<dbReference type="Proteomes" id="UP000265520">
    <property type="component" value="Unassembled WGS sequence"/>
</dbReference>
<protein>
    <submittedName>
        <fullName evidence="1">NBS-LRR disease resistance protein</fullName>
    </submittedName>
</protein>
<keyword evidence="2" id="KW-1185">Reference proteome</keyword>
<feature type="non-terminal residue" evidence="1">
    <location>
        <position position="57"/>
    </location>
</feature>